<dbReference type="OrthoDB" id="74312at2"/>
<protein>
    <submittedName>
        <fullName evidence="1">Uncharacterized protein</fullName>
    </submittedName>
</protein>
<organism evidence="1 2">
    <name type="scientific">Paracoccus alkenifer</name>
    <dbReference type="NCBI Taxonomy" id="65735"/>
    <lineage>
        <taxon>Bacteria</taxon>
        <taxon>Pseudomonadati</taxon>
        <taxon>Pseudomonadota</taxon>
        <taxon>Alphaproteobacteria</taxon>
        <taxon>Rhodobacterales</taxon>
        <taxon>Paracoccaceae</taxon>
        <taxon>Paracoccus</taxon>
    </lineage>
</organism>
<dbReference type="STRING" id="65735.SAMN04488075_2870"/>
<dbReference type="AlphaFoldDB" id="A0A1H6N5Y0"/>
<name>A0A1H6N5Y0_9RHOB</name>
<evidence type="ECO:0000313" key="1">
    <source>
        <dbReference type="EMBL" id="SEI10114.1"/>
    </source>
</evidence>
<sequence>MSWLIIGSKIFGGLAALFLAATIFSSKGRGQNFKASLTSGLLALMLVLGGALSDADNETGARATAERKDRCGGDDLMALQMSTHFVKKRLRSPSTAKFPGASAQGVTVVEMGDCRFQVVSYVDAQNGFGATIRSRYSAMMNYNSETKMWSASDVLVE</sequence>
<reference evidence="2" key="1">
    <citation type="submission" date="2016-10" db="EMBL/GenBank/DDBJ databases">
        <authorList>
            <person name="Varghese N."/>
            <person name="Submissions S."/>
        </authorList>
    </citation>
    <scope>NUCLEOTIDE SEQUENCE [LARGE SCALE GENOMIC DNA]</scope>
    <source>
        <strain evidence="2">DSM 11593</strain>
    </source>
</reference>
<evidence type="ECO:0000313" key="2">
    <source>
        <dbReference type="Proteomes" id="UP000199125"/>
    </source>
</evidence>
<dbReference type="Proteomes" id="UP000199125">
    <property type="component" value="Unassembled WGS sequence"/>
</dbReference>
<dbReference type="EMBL" id="FNXG01000006">
    <property type="protein sequence ID" value="SEI10114.1"/>
    <property type="molecule type" value="Genomic_DNA"/>
</dbReference>
<keyword evidence="2" id="KW-1185">Reference proteome</keyword>
<gene>
    <name evidence="1" type="ORF">SAMN04488075_2870</name>
</gene>
<proteinExistence type="predicted"/>
<dbReference type="RefSeq" id="WP_090848783.1">
    <property type="nucleotide sequence ID" value="NZ_FNXG01000006.1"/>
</dbReference>
<accession>A0A1H6N5Y0</accession>